<dbReference type="Gene3D" id="3.40.710.10">
    <property type="entry name" value="DD-peptidase/beta-lactamase superfamily"/>
    <property type="match status" value="1"/>
</dbReference>
<comment type="similarity">
    <text evidence="3">In the N-terminal section; belongs to the glycosyltransferase 51 family.</text>
</comment>
<dbReference type="PANTHER" id="PTHR32282:SF11">
    <property type="entry name" value="PENICILLIN-BINDING PROTEIN 1B"/>
    <property type="match status" value="1"/>
</dbReference>
<evidence type="ECO:0000256" key="11">
    <source>
        <dbReference type="ARBA" id="ARBA00022984"/>
    </source>
</evidence>
<evidence type="ECO:0000256" key="13">
    <source>
        <dbReference type="ARBA" id="ARBA00023268"/>
    </source>
</evidence>
<keyword evidence="10" id="KW-0133">Cell shape</keyword>
<keyword evidence="7" id="KW-0328">Glycosyltransferase</keyword>
<keyword evidence="8" id="KW-0808">Transferase</keyword>
<dbReference type="GO" id="GO:0008955">
    <property type="term" value="F:peptidoglycan glycosyltransferase activity"/>
    <property type="evidence" value="ECO:0007669"/>
    <property type="project" value="UniProtKB-EC"/>
</dbReference>
<evidence type="ECO:0000256" key="16">
    <source>
        <dbReference type="ARBA" id="ARBA00049902"/>
    </source>
</evidence>
<dbReference type="SUPFAM" id="SSF56601">
    <property type="entry name" value="beta-lactamase/transpeptidase-like"/>
    <property type="match status" value="1"/>
</dbReference>
<dbReference type="Proteomes" id="UP000030401">
    <property type="component" value="Unassembled WGS sequence"/>
</dbReference>
<keyword evidence="4" id="KW-1003">Cell membrane</keyword>
<feature type="domain" description="Glycosyl transferase family 51" evidence="19">
    <location>
        <begin position="59"/>
        <end position="228"/>
    </location>
</feature>
<dbReference type="PANTHER" id="PTHR32282">
    <property type="entry name" value="BINDING PROTEIN TRANSPEPTIDASE, PUTATIVE-RELATED"/>
    <property type="match status" value="1"/>
</dbReference>
<keyword evidence="17" id="KW-1133">Transmembrane helix</keyword>
<keyword evidence="17" id="KW-0812">Transmembrane</keyword>
<dbReference type="GO" id="GO:0071555">
    <property type="term" value="P:cell wall organization"/>
    <property type="evidence" value="ECO:0007669"/>
    <property type="project" value="UniProtKB-KW"/>
</dbReference>
<evidence type="ECO:0000313" key="21">
    <source>
        <dbReference type="Proteomes" id="UP000030401"/>
    </source>
</evidence>
<evidence type="ECO:0000256" key="12">
    <source>
        <dbReference type="ARBA" id="ARBA00023136"/>
    </source>
</evidence>
<dbReference type="RefSeq" id="WP_084600221.1">
    <property type="nucleotide sequence ID" value="NZ_AVPG01000013.1"/>
</dbReference>
<evidence type="ECO:0000313" key="20">
    <source>
        <dbReference type="EMBL" id="KGX86486.1"/>
    </source>
</evidence>
<keyword evidence="6" id="KW-0645">Protease</keyword>
<dbReference type="GO" id="GO:0009252">
    <property type="term" value="P:peptidoglycan biosynthetic process"/>
    <property type="evidence" value="ECO:0007669"/>
    <property type="project" value="UniProtKB-KW"/>
</dbReference>
<evidence type="ECO:0000256" key="6">
    <source>
        <dbReference type="ARBA" id="ARBA00022670"/>
    </source>
</evidence>
<comment type="similarity">
    <text evidence="2">In the C-terminal section; belongs to the transpeptidase family.</text>
</comment>
<evidence type="ECO:0000256" key="5">
    <source>
        <dbReference type="ARBA" id="ARBA00022645"/>
    </source>
</evidence>
<feature type="transmembrane region" description="Helical" evidence="17">
    <location>
        <begin position="9"/>
        <end position="31"/>
    </location>
</feature>
<proteinExistence type="inferred from homology"/>
<evidence type="ECO:0000256" key="9">
    <source>
        <dbReference type="ARBA" id="ARBA00022801"/>
    </source>
</evidence>
<dbReference type="Pfam" id="PF00912">
    <property type="entry name" value="Transgly"/>
    <property type="match status" value="1"/>
</dbReference>
<evidence type="ECO:0000256" key="15">
    <source>
        <dbReference type="ARBA" id="ARBA00034000"/>
    </source>
</evidence>
<dbReference type="InterPro" id="IPR036950">
    <property type="entry name" value="PBP_transglycosylase"/>
</dbReference>
<gene>
    <name evidence="20" type="ORF">N784_04845</name>
</gene>
<dbReference type="GO" id="GO:0008658">
    <property type="term" value="F:penicillin binding"/>
    <property type="evidence" value="ECO:0007669"/>
    <property type="project" value="InterPro"/>
</dbReference>
<comment type="catalytic activity">
    <reaction evidence="16">
        <text>[GlcNAc-(1-&gt;4)-Mur2Ac(oyl-L-Ala-gamma-D-Glu-L-Lys-D-Ala-D-Ala)](n)-di-trans,octa-cis-undecaprenyl diphosphate + beta-D-GlcNAc-(1-&gt;4)-Mur2Ac(oyl-L-Ala-gamma-D-Glu-L-Lys-D-Ala-D-Ala)-di-trans,octa-cis-undecaprenyl diphosphate = [GlcNAc-(1-&gt;4)-Mur2Ac(oyl-L-Ala-gamma-D-Glu-L-Lys-D-Ala-D-Ala)](n+1)-di-trans,octa-cis-undecaprenyl diphosphate + di-trans,octa-cis-undecaprenyl diphosphate + H(+)</text>
        <dbReference type="Rhea" id="RHEA:23708"/>
        <dbReference type="Rhea" id="RHEA-COMP:9602"/>
        <dbReference type="Rhea" id="RHEA-COMP:9603"/>
        <dbReference type="ChEBI" id="CHEBI:15378"/>
        <dbReference type="ChEBI" id="CHEBI:58405"/>
        <dbReference type="ChEBI" id="CHEBI:60033"/>
        <dbReference type="ChEBI" id="CHEBI:78435"/>
        <dbReference type="EC" id="2.4.99.28"/>
    </reaction>
</comment>
<dbReference type="InterPro" id="IPR001460">
    <property type="entry name" value="PCN-bd_Tpept"/>
</dbReference>
<evidence type="ECO:0000259" key="18">
    <source>
        <dbReference type="Pfam" id="PF00905"/>
    </source>
</evidence>
<dbReference type="NCBIfam" id="TIGR02074">
    <property type="entry name" value="PBP_1a_fam"/>
    <property type="match status" value="1"/>
</dbReference>
<dbReference type="GO" id="GO:0009002">
    <property type="term" value="F:serine-type D-Ala-D-Ala carboxypeptidase activity"/>
    <property type="evidence" value="ECO:0007669"/>
    <property type="project" value="UniProtKB-EC"/>
</dbReference>
<name>A0A0A5G091_9BACI</name>
<dbReference type="Gene3D" id="1.10.3810.10">
    <property type="entry name" value="Biosynthetic peptidoglycan transglycosylase-like"/>
    <property type="match status" value="1"/>
</dbReference>
<dbReference type="FunFam" id="1.10.3810.10:FF:000001">
    <property type="entry name" value="Penicillin-binding protein 1A"/>
    <property type="match status" value="1"/>
</dbReference>
<comment type="catalytic activity">
    <reaction evidence="15">
        <text>Preferential cleavage: (Ac)2-L-Lys-D-Ala-|-D-Ala. Also transpeptidation of peptidyl-alanyl moieties that are N-acyl substituents of D-alanine.</text>
        <dbReference type="EC" id="3.4.16.4"/>
    </reaction>
</comment>
<dbReference type="GO" id="GO:0006508">
    <property type="term" value="P:proteolysis"/>
    <property type="evidence" value="ECO:0007669"/>
    <property type="project" value="UniProtKB-KW"/>
</dbReference>
<dbReference type="AlphaFoldDB" id="A0A0A5G091"/>
<evidence type="ECO:0000256" key="10">
    <source>
        <dbReference type="ARBA" id="ARBA00022960"/>
    </source>
</evidence>
<keyword evidence="21" id="KW-1185">Reference proteome</keyword>
<dbReference type="GO" id="GO:0008360">
    <property type="term" value="P:regulation of cell shape"/>
    <property type="evidence" value="ECO:0007669"/>
    <property type="project" value="UniProtKB-KW"/>
</dbReference>
<dbReference type="InterPro" id="IPR012338">
    <property type="entry name" value="Beta-lactam/transpept-like"/>
</dbReference>
<keyword evidence="13" id="KW-0511">Multifunctional enzyme</keyword>
<accession>A0A0A5G091</accession>
<reference evidence="20 21" key="1">
    <citation type="submission" date="2013-08" db="EMBL/GenBank/DDBJ databases">
        <authorList>
            <person name="Huang J."/>
            <person name="Wang G."/>
        </authorList>
    </citation>
    <scope>NUCLEOTIDE SEQUENCE [LARGE SCALE GENOMIC DNA]</scope>
    <source>
        <strain evidence="20 21">JSM 072002</strain>
    </source>
</reference>
<evidence type="ECO:0000256" key="4">
    <source>
        <dbReference type="ARBA" id="ARBA00022475"/>
    </source>
</evidence>
<sequence length="675" mass="76307">MNNKQLFKWFLRVTGAMTVLFLCGIISILLYCYTLGAPSLKSEQNTLFYDEAEQVIGVEHGEENRYGIAIDEMDPTFVQATLLTEDKRFYQHWGFDFKRIVAAIYHNVRQLTKAQGASTITQQYARNLYLTHEKTWLRKWKEAMYAIRLEMFYDKDTILEGYLNTIYYGHGAYGIEAASHYYFAKEADELTIAEGSMLAAIPKGPSYYSPHTHYDNAKQRQELILNTLKEEQVITKQQWRQAKEAPIQLASQQQNKEQRFAPYFQDVVVQEAAQILDIDTEAVRSGGYHIYTSLNTDTQRELERAIEAEMGISEQMQIGVVSMNPQTGAIVALVGGRAYADSSYNRAVQAKRMPGSTFKPLLYYAALEHGYTPATTLLSKPTDFKLEDGTVYEPSNYNGYYAYDPITLAQAVALSDNIYAVKTNLFLEEETLVKTANHMGIKSDLPAVPSLALGTASVSVMDMVSSYSLFANGGKEIHPHVIKKITNDKGDVIYKQQVENQKQILNEKNAYVMTNLLTGMFDESLNDYMKVTGASIAGQLTKPFAGKSGTTQTDSWMIGYSTEVVTGIWTGYDDNKAIEQVKEHQYAKDIWATYMEKIHENSSFHSFPPPKGVVGVYIDPHSGQRATPYCASKRLSYFVKGTEPEAYCEQHLPSDGEADERNKEDGKRGWLDFFF</sequence>
<evidence type="ECO:0000259" key="19">
    <source>
        <dbReference type="Pfam" id="PF00912"/>
    </source>
</evidence>
<protein>
    <submittedName>
        <fullName evidence="20">Penicillin-binding protein 2D</fullName>
    </submittedName>
</protein>
<dbReference type="STRING" id="1385512.N784_04845"/>
<evidence type="ECO:0000256" key="17">
    <source>
        <dbReference type="SAM" id="Phobius"/>
    </source>
</evidence>
<dbReference type="EMBL" id="AVPG01000013">
    <property type="protein sequence ID" value="KGX86486.1"/>
    <property type="molecule type" value="Genomic_DNA"/>
</dbReference>
<comment type="caution">
    <text evidence="20">The sequence shown here is derived from an EMBL/GenBank/DDBJ whole genome shotgun (WGS) entry which is preliminary data.</text>
</comment>
<keyword evidence="9" id="KW-0378">Hydrolase</keyword>
<feature type="domain" description="Penicillin-binding protein transpeptidase" evidence="18">
    <location>
        <begin position="319"/>
        <end position="561"/>
    </location>
</feature>
<keyword evidence="11" id="KW-0573">Peptidoglycan synthesis</keyword>
<dbReference type="eggNOG" id="COG0744">
    <property type="taxonomic scope" value="Bacteria"/>
</dbReference>
<evidence type="ECO:0000256" key="8">
    <source>
        <dbReference type="ARBA" id="ARBA00022679"/>
    </source>
</evidence>
<keyword evidence="5" id="KW-0121">Carboxypeptidase</keyword>
<organism evidence="20 21">
    <name type="scientific">Pontibacillus litoralis JSM 072002</name>
    <dbReference type="NCBI Taxonomy" id="1385512"/>
    <lineage>
        <taxon>Bacteria</taxon>
        <taxon>Bacillati</taxon>
        <taxon>Bacillota</taxon>
        <taxon>Bacilli</taxon>
        <taxon>Bacillales</taxon>
        <taxon>Bacillaceae</taxon>
        <taxon>Pontibacillus</taxon>
    </lineage>
</organism>
<dbReference type="SUPFAM" id="SSF53955">
    <property type="entry name" value="Lysozyme-like"/>
    <property type="match status" value="1"/>
</dbReference>
<evidence type="ECO:0000256" key="1">
    <source>
        <dbReference type="ARBA" id="ARBA00004236"/>
    </source>
</evidence>
<evidence type="ECO:0000256" key="7">
    <source>
        <dbReference type="ARBA" id="ARBA00022676"/>
    </source>
</evidence>
<evidence type="ECO:0000256" key="14">
    <source>
        <dbReference type="ARBA" id="ARBA00023316"/>
    </source>
</evidence>
<dbReference type="InterPro" id="IPR023346">
    <property type="entry name" value="Lysozyme-like_dom_sf"/>
</dbReference>
<keyword evidence="12 17" id="KW-0472">Membrane</keyword>
<evidence type="ECO:0000256" key="3">
    <source>
        <dbReference type="ARBA" id="ARBA00007739"/>
    </source>
</evidence>
<dbReference type="InterPro" id="IPR001264">
    <property type="entry name" value="Glyco_trans_51"/>
</dbReference>
<dbReference type="GO" id="GO:0030288">
    <property type="term" value="C:outer membrane-bounded periplasmic space"/>
    <property type="evidence" value="ECO:0007669"/>
    <property type="project" value="TreeGrafter"/>
</dbReference>
<comment type="subcellular location">
    <subcellularLocation>
        <location evidence="1">Cell membrane</location>
    </subcellularLocation>
</comment>
<dbReference type="GO" id="GO:0005886">
    <property type="term" value="C:plasma membrane"/>
    <property type="evidence" value="ECO:0007669"/>
    <property type="project" value="UniProtKB-SubCell"/>
</dbReference>
<dbReference type="Pfam" id="PF00905">
    <property type="entry name" value="Transpeptidase"/>
    <property type="match status" value="1"/>
</dbReference>
<keyword evidence="14" id="KW-0961">Cell wall biogenesis/degradation</keyword>
<dbReference type="InterPro" id="IPR050396">
    <property type="entry name" value="Glycosyltr_51/Transpeptidase"/>
</dbReference>
<evidence type="ECO:0000256" key="2">
    <source>
        <dbReference type="ARBA" id="ARBA00007090"/>
    </source>
</evidence>